<organism evidence="2 3">
    <name type="scientific">Pedobacter cryoconitis</name>
    <dbReference type="NCBI Taxonomy" id="188932"/>
    <lineage>
        <taxon>Bacteria</taxon>
        <taxon>Pseudomonadati</taxon>
        <taxon>Bacteroidota</taxon>
        <taxon>Sphingobacteriia</taxon>
        <taxon>Sphingobacteriales</taxon>
        <taxon>Sphingobacteriaceae</taxon>
        <taxon>Pedobacter</taxon>
    </lineage>
</organism>
<gene>
    <name evidence="2" type="ORF">HDE69_003172</name>
</gene>
<evidence type="ECO:0000313" key="2">
    <source>
        <dbReference type="EMBL" id="MBB5622107.1"/>
    </source>
</evidence>
<dbReference type="EMBL" id="JACHCF010000007">
    <property type="protein sequence ID" value="MBB5622107.1"/>
    <property type="molecule type" value="Genomic_DNA"/>
</dbReference>
<feature type="domain" description="DUF6985" evidence="1">
    <location>
        <begin position="9"/>
        <end position="159"/>
    </location>
</feature>
<dbReference type="RefSeq" id="WP_183868045.1">
    <property type="nucleotide sequence ID" value="NZ_JACHCF010000007.1"/>
</dbReference>
<dbReference type="Proteomes" id="UP000537718">
    <property type="component" value="Unassembled WGS sequence"/>
</dbReference>
<dbReference type="Pfam" id="PF22481">
    <property type="entry name" value="DUF6985"/>
    <property type="match status" value="1"/>
</dbReference>
<sequence>MSKHKFWGQITESLMGFTADQKYNIPNFSEQEIEIFLGNEFDEDGDEIDTPPNQTSLDAYADTFSAFLNNLPDLLLTIKAQGFERYQRLYAHYYEHEQKSGKAPLNIDTAEKHFEYMRDILHIRIEDNHTIIIPIRYQLDTEHGIEIKFENNEITSIGGIAES</sequence>
<dbReference type="AlphaFoldDB" id="A0A7W8YUL7"/>
<dbReference type="InterPro" id="IPR054254">
    <property type="entry name" value="DUF6985"/>
</dbReference>
<comment type="caution">
    <text evidence="2">The sequence shown here is derived from an EMBL/GenBank/DDBJ whole genome shotgun (WGS) entry which is preliminary data.</text>
</comment>
<protein>
    <recommendedName>
        <fullName evidence="1">DUF6985 domain-containing protein</fullName>
    </recommendedName>
</protein>
<accession>A0A7W8YUL7</accession>
<evidence type="ECO:0000313" key="3">
    <source>
        <dbReference type="Proteomes" id="UP000537718"/>
    </source>
</evidence>
<evidence type="ECO:0000259" key="1">
    <source>
        <dbReference type="Pfam" id="PF22481"/>
    </source>
</evidence>
<name>A0A7W8YUL7_9SPHI</name>
<proteinExistence type="predicted"/>
<reference evidence="2 3" key="1">
    <citation type="submission" date="2020-08" db="EMBL/GenBank/DDBJ databases">
        <title>Genomic Encyclopedia of Type Strains, Phase IV (KMG-V): Genome sequencing to study the core and pangenomes of soil and plant-associated prokaryotes.</title>
        <authorList>
            <person name="Whitman W."/>
        </authorList>
    </citation>
    <scope>NUCLEOTIDE SEQUENCE [LARGE SCALE GENOMIC DNA]</scope>
    <source>
        <strain evidence="2 3">MP7CTX6</strain>
    </source>
</reference>